<accession>A0A0E9UW53</accession>
<reference evidence="1" key="1">
    <citation type="submission" date="2014-11" db="EMBL/GenBank/DDBJ databases">
        <authorList>
            <person name="Amaro Gonzalez C."/>
        </authorList>
    </citation>
    <scope>NUCLEOTIDE SEQUENCE</scope>
</reference>
<dbReference type="EMBL" id="GBXM01039374">
    <property type="protein sequence ID" value="JAH69203.1"/>
    <property type="molecule type" value="Transcribed_RNA"/>
</dbReference>
<proteinExistence type="predicted"/>
<protein>
    <submittedName>
        <fullName evidence="1">Uncharacterized protein</fullName>
    </submittedName>
</protein>
<evidence type="ECO:0000313" key="1">
    <source>
        <dbReference type="EMBL" id="JAH69203.1"/>
    </source>
</evidence>
<name>A0A0E9UW53_ANGAN</name>
<dbReference type="AlphaFoldDB" id="A0A0E9UW53"/>
<sequence length="41" mass="4848">MDETMMSGWGMSNLMPKLLQQHFLHNQTVYADFFWGSVRVL</sequence>
<organism evidence="1">
    <name type="scientific">Anguilla anguilla</name>
    <name type="common">European freshwater eel</name>
    <name type="synonym">Muraena anguilla</name>
    <dbReference type="NCBI Taxonomy" id="7936"/>
    <lineage>
        <taxon>Eukaryota</taxon>
        <taxon>Metazoa</taxon>
        <taxon>Chordata</taxon>
        <taxon>Craniata</taxon>
        <taxon>Vertebrata</taxon>
        <taxon>Euteleostomi</taxon>
        <taxon>Actinopterygii</taxon>
        <taxon>Neopterygii</taxon>
        <taxon>Teleostei</taxon>
        <taxon>Anguilliformes</taxon>
        <taxon>Anguillidae</taxon>
        <taxon>Anguilla</taxon>
    </lineage>
</organism>
<reference evidence="1" key="2">
    <citation type="journal article" date="2015" name="Fish Shellfish Immunol.">
        <title>Early steps in the European eel (Anguilla anguilla)-Vibrio vulnificus interaction in the gills: Role of the RtxA13 toxin.</title>
        <authorList>
            <person name="Callol A."/>
            <person name="Pajuelo D."/>
            <person name="Ebbesson L."/>
            <person name="Teles M."/>
            <person name="MacKenzie S."/>
            <person name="Amaro C."/>
        </authorList>
    </citation>
    <scope>NUCLEOTIDE SEQUENCE</scope>
</reference>